<dbReference type="SUPFAM" id="SSF160935">
    <property type="entry name" value="VPA0735-like"/>
    <property type="match status" value="1"/>
</dbReference>
<evidence type="ECO:0000313" key="4">
    <source>
        <dbReference type="Proteomes" id="UP000093898"/>
    </source>
</evidence>
<dbReference type="Proteomes" id="UP000093898">
    <property type="component" value="Unassembled WGS sequence"/>
</dbReference>
<dbReference type="Gene3D" id="2.60.120.600">
    <property type="entry name" value="Domain of unknown function DUF1214, C-terminal domain"/>
    <property type="match status" value="1"/>
</dbReference>
<accession>A0A1A3H4F8</accession>
<reference evidence="3 4" key="1">
    <citation type="submission" date="2016-06" db="EMBL/GenBank/DDBJ databases">
        <authorList>
            <person name="Kjaerup R.B."/>
            <person name="Dalgaard T.S."/>
            <person name="Juul-Madsen H.R."/>
        </authorList>
    </citation>
    <scope>NUCLEOTIDE SEQUENCE [LARGE SCALE GENOMIC DNA]</scope>
    <source>
        <strain evidence="3 4">1127319.6</strain>
    </source>
</reference>
<evidence type="ECO:0000259" key="1">
    <source>
        <dbReference type="Pfam" id="PF06742"/>
    </source>
</evidence>
<dbReference type="PANTHER" id="PTHR36509:SF2">
    <property type="entry name" value="BLL3101 PROTEIN"/>
    <property type="match status" value="1"/>
</dbReference>
<name>A0A1A3H4F8_MYCMU</name>
<feature type="domain" description="DUF1214" evidence="1">
    <location>
        <begin position="316"/>
        <end position="426"/>
    </location>
</feature>
<dbReference type="InterPro" id="IPR037049">
    <property type="entry name" value="DUF1214_C_sf"/>
</dbReference>
<evidence type="ECO:0008006" key="5">
    <source>
        <dbReference type="Google" id="ProtNLM"/>
    </source>
</evidence>
<dbReference type="EMBL" id="LZLC01000099">
    <property type="protein sequence ID" value="OBJ42511.1"/>
    <property type="molecule type" value="Genomic_DNA"/>
</dbReference>
<feature type="domain" description="DUF1254" evidence="2">
    <location>
        <begin position="50"/>
        <end position="181"/>
    </location>
</feature>
<evidence type="ECO:0000259" key="2">
    <source>
        <dbReference type="Pfam" id="PF06863"/>
    </source>
</evidence>
<organism evidence="3 4">
    <name type="scientific">Mycolicibacterium mucogenicum</name>
    <name type="common">Mycobacterium mucogenicum</name>
    <dbReference type="NCBI Taxonomy" id="56689"/>
    <lineage>
        <taxon>Bacteria</taxon>
        <taxon>Bacillati</taxon>
        <taxon>Actinomycetota</taxon>
        <taxon>Actinomycetes</taxon>
        <taxon>Mycobacteriales</taxon>
        <taxon>Mycobacteriaceae</taxon>
        <taxon>Mycolicibacterium</taxon>
    </lineage>
</organism>
<dbReference type="InterPro" id="IPR037050">
    <property type="entry name" value="DUF1254_sf"/>
</dbReference>
<comment type="caution">
    <text evidence="3">The sequence shown here is derived from an EMBL/GenBank/DDBJ whole genome shotgun (WGS) entry which is preliminary data.</text>
</comment>
<dbReference type="Pfam" id="PF06863">
    <property type="entry name" value="DUF1254"/>
    <property type="match status" value="1"/>
</dbReference>
<dbReference type="AlphaFoldDB" id="A0A1A3H4F8"/>
<protein>
    <recommendedName>
        <fullName evidence="5">DUF1254 domain-containing protein</fullName>
    </recommendedName>
</protein>
<dbReference type="Pfam" id="PF06742">
    <property type="entry name" value="DUF1214"/>
    <property type="match status" value="1"/>
</dbReference>
<dbReference type="InterPro" id="IPR010621">
    <property type="entry name" value="DUF1214"/>
</dbReference>
<dbReference type="PANTHER" id="PTHR36509">
    <property type="entry name" value="BLL3101 PROTEIN"/>
    <property type="match status" value="1"/>
</dbReference>
<evidence type="ECO:0000313" key="3">
    <source>
        <dbReference type="EMBL" id="OBJ42511.1"/>
    </source>
</evidence>
<gene>
    <name evidence="3" type="ORF">A5630_20580</name>
</gene>
<sequence length="446" mass="48992">MQSEEQWAYSVGIQNYVFGLPLTIFERGRVMRLVPAELEKAKKYSPAAPINQIGHMKTLATADDVMPYTPNNDTVYSGAQLELRDEPIILTAPDIADRYWSVEVADSYTNNIFYIGTRATDGKGGNHAFVGPDWKGTLPAGVIEHRIPTNSAMFAIRIGVVPGDAGDLAKVNALQEKFSLTSLSNWADPGRHGQAPVPALAPRPNYTGDLAYFQTIADLLIENPPPPGNEAAVVVLARGGITVGKPMDVNALSEPMRRGLARAAADGPQIMKWKVKYRGTPYPTRWNNLRPGTYGVDYFDRAAGALEGLFVHDRDEAEYFSTYEDGDAALLDGSHKYVLHFDADQLPPTLPNGFWSITMYGPDFQLVKNPINRFSIGDRTPGLQKNPDGSLDIYIQSEEPSGHSSSWLPAPASGQFRLNYRIYLPEADAKDPATLVKYLPPIRKVG</sequence>
<dbReference type="Gene3D" id="2.60.40.1610">
    <property type="entry name" value="Domain of unknown function DUF1254"/>
    <property type="match status" value="1"/>
</dbReference>
<proteinExistence type="predicted"/>
<dbReference type="InterPro" id="IPR010679">
    <property type="entry name" value="DUF1254"/>
</dbReference>